<dbReference type="AlphaFoldDB" id="A0A498Q1I0"/>
<dbReference type="EMBL" id="UPHP01000061">
    <property type="protein sequence ID" value="VBA38754.1"/>
    <property type="molecule type" value="Genomic_DNA"/>
</dbReference>
<dbReference type="Proteomes" id="UP000273307">
    <property type="component" value="Unassembled WGS sequence"/>
</dbReference>
<protein>
    <submittedName>
        <fullName evidence="1">Uncharacterized protein</fullName>
    </submittedName>
</protein>
<accession>A0A498Q1I0</accession>
<evidence type="ECO:0000313" key="2">
    <source>
        <dbReference type="Proteomes" id="UP000273307"/>
    </source>
</evidence>
<gene>
    <name evidence="1" type="ORF">LAUMK136_02633</name>
</gene>
<keyword evidence="2" id="KW-1185">Reference proteome</keyword>
<proteinExistence type="predicted"/>
<organism evidence="1 2">
    <name type="scientific">Mycobacterium attenuatum</name>
    <dbReference type="NCBI Taxonomy" id="2341086"/>
    <lineage>
        <taxon>Bacteria</taxon>
        <taxon>Bacillati</taxon>
        <taxon>Actinomycetota</taxon>
        <taxon>Actinomycetes</taxon>
        <taxon>Mycobacteriales</taxon>
        <taxon>Mycobacteriaceae</taxon>
        <taxon>Mycobacterium</taxon>
    </lineage>
</organism>
<sequence>MLVRQHESFVEELSVQLQFKEPITSSGAIMTLPAATADLKDWMADRRKFLSVQYDDWMQVIGDFRDSVSTTGPKLTAFVTSSTTQIDSLLQGLFSSTTAANGTASYGVDAAVRADVLLQLELLESELATEAAIIAAWRDLVKSSQTPNRSVEEISFRRDTLFAVAQRRNLDVAGSFGTFKSVDSVLTDVADAVQEELDRAAGVEHHRSFPSSWEPSGQSPGRRIQLCEQVLTRPPYRGDCIVWLRLAPTFLRKHDVTHGQVTFYNASYLSGFVRDPKGADAFFDVVPTEVLTPPLPEREPILRDGEVEWEDDWHMAYARVVLPGIEVHTAEAKAIALVEALKAVNHPEKDTWKLLRGALLYVDGERRSLFSWGPKEYMPERYYPQNDRLSRDIGRMSRSNQMLDAQSIHDLQDAIGMSTALKAADDESPQAVVMASVRAIEHVNAWTTGGVKNWAEFVSDYFKKAQARVKVVDFISHFTKTAIDQMPDRRPDAPRAPQQALFDIRQRLMRTVGAHEYFNVRAAADEVAALRGIYADHFLSRGLGEVQTALATPTGMFARLDEQCRRFDRHLARLKRLRNSAIHGGPFQKLLVNLSPYSPSTSATSASTRQ</sequence>
<reference evidence="1 2" key="1">
    <citation type="submission" date="2018-09" db="EMBL/GenBank/DDBJ databases">
        <authorList>
            <person name="Tagini F."/>
        </authorList>
    </citation>
    <scope>NUCLEOTIDE SEQUENCE [LARGE SCALE GENOMIC DNA]</scope>
    <source>
        <strain evidence="1 2">MK136</strain>
    </source>
</reference>
<evidence type="ECO:0000313" key="1">
    <source>
        <dbReference type="EMBL" id="VBA38754.1"/>
    </source>
</evidence>
<name>A0A498Q1I0_9MYCO</name>